<evidence type="ECO:0000313" key="3">
    <source>
        <dbReference type="Proteomes" id="UP001186944"/>
    </source>
</evidence>
<dbReference type="Proteomes" id="UP001186944">
    <property type="component" value="Unassembled WGS sequence"/>
</dbReference>
<feature type="transmembrane region" description="Helical" evidence="1">
    <location>
        <begin position="55"/>
        <end position="75"/>
    </location>
</feature>
<feature type="transmembrane region" description="Helical" evidence="1">
    <location>
        <begin position="144"/>
        <end position="165"/>
    </location>
</feature>
<dbReference type="AlphaFoldDB" id="A0AA88XLE5"/>
<gene>
    <name evidence="2" type="ORF">FSP39_006797</name>
</gene>
<feature type="transmembrane region" description="Helical" evidence="1">
    <location>
        <begin position="110"/>
        <end position="132"/>
    </location>
</feature>
<feature type="transmembrane region" description="Helical" evidence="1">
    <location>
        <begin position="177"/>
        <end position="198"/>
    </location>
</feature>
<accession>A0AA88XLE5</accession>
<organism evidence="2 3">
    <name type="scientific">Pinctada imbricata</name>
    <name type="common">Atlantic pearl-oyster</name>
    <name type="synonym">Pinctada martensii</name>
    <dbReference type="NCBI Taxonomy" id="66713"/>
    <lineage>
        <taxon>Eukaryota</taxon>
        <taxon>Metazoa</taxon>
        <taxon>Spiralia</taxon>
        <taxon>Lophotrochozoa</taxon>
        <taxon>Mollusca</taxon>
        <taxon>Bivalvia</taxon>
        <taxon>Autobranchia</taxon>
        <taxon>Pteriomorphia</taxon>
        <taxon>Pterioida</taxon>
        <taxon>Pterioidea</taxon>
        <taxon>Pteriidae</taxon>
        <taxon>Pinctada</taxon>
    </lineage>
</organism>
<evidence type="ECO:0000256" key="1">
    <source>
        <dbReference type="SAM" id="Phobius"/>
    </source>
</evidence>
<proteinExistence type="predicted"/>
<reference evidence="2" key="1">
    <citation type="submission" date="2019-08" db="EMBL/GenBank/DDBJ databases">
        <title>The improved chromosome-level genome for the pearl oyster Pinctada fucata martensii using PacBio sequencing and Hi-C.</title>
        <authorList>
            <person name="Zheng Z."/>
        </authorList>
    </citation>
    <scope>NUCLEOTIDE SEQUENCE</scope>
    <source>
        <strain evidence="2">ZZ-2019</strain>
        <tissue evidence="2">Adductor muscle</tissue>
    </source>
</reference>
<evidence type="ECO:0000313" key="2">
    <source>
        <dbReference type="EMBL" id="KAK3087511.1"/>
    </source>
</evidence>
<keyword evidence="3" id="KW-1185">Reference proteome</keyword>
<feature type="transmembrane region" description="Helical" evidence="1">
    <location>
        <begin position="82"/>
        <end position="98"/>
    </location>
</feature>
<feature type="transmembrane region" description="Helical" evidence="1">
    <location>
        <begin position="12"/>
        <end position="35"/>
    </location>
</feature>
<name>A0AA88XLE5_PINIB</name>
<dbReference type="EMBL" id="VSWD01000011">
    <property type="protein sequence ID" value="KAK3087511.1"/>
    <property type="molecule type" value="Genomic_DNA"/>
</dbReference>
<comment type="caution">
    <text evidence="2">The sequence shown here is derived from an EMBL/GenBank/DDBJ whole genome shotgun (WGS) entry which is preliminary data.</text>
</comment>
<protein>
    <submittedName>
        <fullName evidence="2">Uncharacterized protein</fullName>
    </submittedName>
</protein>
<keyword evidence="1" id="KW-1133">Transmembrane helix</keyword>
<keyword evidence="1" id="KW-0472">Membrane</keyword>
<keyword evidence="1" id="KW-0812">Transmembrane</keyword>
<sequence length="214" mass="23748">MIIDECTYAYGLIPLLMNGLGVVTIFSGVLIFYALGREMELDIFFTNVYWRSFKVTIWIFTILTYFTGVALVSILEVVSGTIVLWSSIGSILMGSIFRDQCTADASVLPMILLPTGIVGVFASAFTWVYVSFLWHDDALDAMKIFTYATGIICGLLQFVTFGFSLSRISHPDCGDPFMGFSVGMPLFLAILFVTVIIMNCVHRRKNKSVGQHPS</sequence>